<evidence type="ECO:0000313" key="2">
    <source>
        <dbReference type="Proteomes" id="UP001150055"/>
    </source>
</evidence>
<gene>
    <name evidence="1" type="ORF">M0O54_10800</name>
</gene>
<dbReference type="RefSeq" id="WP_274579160.1">
    <property type="nucleotide sequence ID" value="NZ_JALNTG010000033.1"/>
</dbReference>
<proteinExistence type="predicted"/>
<evidence type="ECO:0000313" key="1">
    <source>
        <dbReference type="EMBL" id="MDD9320601.1"/>
    </source>
</evidence>
<protein>
    <recommendedName>
        <fullName evidence="3">ATP-binding protein</fullName>
    </recommendedName>
</protein>
<dbReference type="EMBL" id="JALNTG010000033">
    <property type="protein sequence ID" value="MDD9320601.1"/>
    <property type="molecule type" value="Genomic_DNA"/>
</dbReference>
<dbReference type="AlphaFoldDB" id="A0AB35K2M5"/>
<evidence type="ECO:0008006" key="3">
    <source>
        <dbReference type="Google" id="ProtNLM"/>
    </source>
</evidence>
<dbReference type="Proteomes" id="UP001150055">
    <property type="component" value="Unassembled WGS sequence"/>
</dbReference>
<accession>A0AB35K2M5</accession>
<sequence>MSTDPSILEENLKKSQVKWQSTSNALNLLLSKNQKSKADDILAKLEIIMQKNLNKFGFSESSINQITISKITYRPEQNGYDIIAETSASDYIRIIWAYTLAILELAQDLTENVQHCGFIVFDEPRQHEAKAQSLYDLIINTALTFNQSGQAIFTTSFENFKEANLIDFDNINLIYFNDNEYILQ</sequence>
<comment type="caution">
    <text evidence="1">The sequence shown here is derived from an EMBL/GenBank/DDBJ whole genome shotgun (WGS) entry which is preliminary data.</text>
</comment>
<reference evidence="1" key="1">
    <citation type="submission" date="2022-12" db="EMBL/GenBank/DDBJ databases">
        <title>Acinetobacter lactucae: Emerging opportunistic pathogenic species of genus Acinetobacter isolated from immunocompromised patients in clinical settings of India.</title>
        <authorList>
            <person name="Amar A.K."/>
            <person name="Sawant A.R."/>
            <person name="Meera M."/>
            <person name="Tomar A."/>
            <person name="Sistla S."/>
            <person name="Prashanth K."/>
        </authorList>
    </citation>
    <scope>NUCLEOTIDE SEQUENCE</scope>
    <source>
        <strain evidence="1">PKAL1828C</strain>
    </source>
</reference>
<name>A0AB35K2M5_9GAMM</name>
<organism evidence="1 2">
    <name type="scientific">Acinetobacter lactucae</name>
    <dbReference type="NCBI Taxonomy" id="1785128"/>
    <lineage>
        <taxon>Bacteria</taxon>
        <taxon>Pseudomonadati</taxon>
        <taxon>Pseudomonadota</taxon>
        <taxon>Gammaproteobacteria</taxon>
        <taxon>Moraxellales</taxon>
        <taxon>Moraxellaceae</taxon>
        <taxon>Acinetobacter</taxon>
        <taxon>Acinetobacter calcoaceticus/baumannii complex</taxon>
    </lineage>
</organism>